<keyword evidence="1" id="KW-1133">Transmembrane helix</keyword>
<evidence type="ECO:0000313" key="3">
    <source>
        <dbReference type="Proteomes" id="UP000034024"/>
    </source>
</evidence>
<reference evidence="2 3" key="1">
    <citation type="submission" date="2015-01" db="EMBL/GenBank/DDBJ databases">
        <title>Deinococcus soli/N5/whole genome sequencing.</title>
        <authorList>
            <person name="Kim M.K."/>
            <person name="Srinivasan S."/>
            <person name="Lee J.-J."/>
        </authorList>
    </citation>
    <scope>NUCLEOTIDE SEQUENCE [LARGE SCALE GENOMIC DNA]</scope>
    <source>
        <strain evidence="2 3">N5</strain>
    </source>
</reference>
<sequence length="415" mass="45758">MTPEDRFIRAATRGLGRKVRSAVQLKLRSHLLERLQDLRLGGHTEEEARQLVLRELGSPETVRRSLWSTHPPLHLLAWMLLGTAVLVTGVYFRDVQVFPTPIPEVGGGYGLRGVSGDVVPWLRLDDWTRQLPPQARVMNDDGTPNLHVGQALAVPLNGGASDDRPLVIEVEALPGADRFLVKDSNGLYRSLIPWLEQAYHVRGPFMNLPNLGVRAYRAGLRVRAPLAPGGQLSLDGVALPGEPGPRLSDWADHLHVRLTAEATREMLPPAQRARMNASASELLSAPGDLNVLRVQPGAAYVLVTRYREEVLVEGRTEVTGQERLEVSRPMQADRDGILRFQSFYSPYGTNWTALLVHPDLNGWAAASLSSQTLPAVLVQVGPEYRRGVPLNVVRTPALQEQAYEIPLVELKSGQP</sequence>
<proteinExistence type="predicted"/>
<keyword evidence="3" id="KW-1185">Reference proteome</keyword>
<dbReference type="PATRIC" id="fig|1309411.5.peg.2769"/>
<gene>
    <name evidence="2" type="ORF">SY84_13620</name>
</gene>
<organism evidence="2 3">
    <name type="scientific">Deinococcus soli</name>
    <name type="common">ex Cha et al. 2016</name>
    <dbReference type="NCBI Taxonomy" id="1309411"/>
    <lineage>
        <taxon>Bacteria</taxon>
        <taxon>Thermotogati</taxon>
        <taxon>Deinococcota</taxon>
        <taxon>Deinococci</taxon>
        <taxon>Deinococcales</taxon>
        <taxon>Deinococcaceae</taxon>
        <taxon>Deinococcus</taxon>
    </lineage>
</organism>
<evidence type="ECO:0000313" key="2">
    <source>
        <dbReference type="EMBL" id="AKH17893.1"/>
    </source>
</evidence>
<dbReference type="EMBL" id="CP011389">
    <property type="protein sequence ID" value="AKH17893.1"/>
    <property type="molecule type" value="Genomic_DNA"/>
</dbReference>
<dbReference type="OrthoDB" id="56313at2"/>
<accession>A0A0F7JT08</accession>
<dbReference type="NCBIfam" id="NF038403">
    <property type="entry name" value="perm_prefix_1"/>
    <property type="match status" value="1"/>
</dbReference>
<dbReference type="KEGG" id="dch:SY84_13620"/>
<protein>
    <submittedName>
        <fullName evidence="2">Uncharacterized protein</fullName>
    </submittedName>
</protein>
<dbReference type="InterPro" id="IPR047928">
    <property type="entry name" value="Perm_prefix_1"/>
</dbReference>
<name>A0A0F7JT08_9DEIO</name>
<keyword evidence="1" id="KW-0812">Transmembrane</keyword>
<dbReference type="AlphaFoldDB" id="A0A0F7JT08"/>
<dbReference type="Proteomes" id="UP000034024">
    <property type="component" value="Chromosome"/>
</dbReference>
<feature type="transmembrane region" description="Helical" evidence="1">
    <location>
        <begin position="73"/>
        <end position="92"/>
    </location>
</feature>
<keyword evidence="1" id="KW-0472">Membrane</keyword>
<evidence type="ECO:0000256" key="1">
    <source>
        <dbReference type="SAM" id="Phobius"/>
    </source>
</evidence>
<dbReference type="RefSeq" id="WP_046844460.1">
    <property type="nucleotide sequence ID" value="NZ_CP011389.1"/>
</dbReference>